<sequence length="133" mass="14812">MVTAMAKDGLLLFAHGARDPLWARPFEEVARRIAAGRPAMPRVLAYLEFMQPAIEDAADQLVRQGCSRIHVVPMFLGAGGHVRRDIPPLIERLRERHGTAVEWILHPPLGDQDRVMQALCDTTLGLLGSEEQQ</sequence>
<dbReference type="Pfam" id="PF01903">
    <property type="entry name" value="CbiX"/>
    <property type="match status" value="1"/>
</dbReference>
<evidence type="ECO:0000313" key="4">
    <source>
        <dbReference type="Proteomes" id="UP001285263"/>
    </source>
</evidence>
<evidence type="ECO:0000313" key="3">
    <source>
        <dbReference type="EMBL" id="MDY0747214.1"/>
    </source>
</evidence>
<reference evidence="3 4" key="1">
    <citation type="submission" date="2023-11" db="EMBL/GenBank/DDBJ databases">
        <title>Paucibacter sp. nov., isolated from fresh soil in Korea.</title>
        <authorList>
            <person name="Le N.T.T."/>
        </authorList>
    </citation>
    <scope>NUCLEOTIDE SEQUENCE [LARGE SCALE GENOMIC DNA]</scope>
    <source>
        <strain evidence="3 4">R3-3</strain>
    </source>
</reference>
<gene>
    <name evidence="3" type="ORF">SNE35_22100</name>
</gene>
<dbReference type="Gene3D" id="3.40.50.1400">
    <property type="match status" value="1"/>
</dbReference>
<dbReference type="InterPro" id="IPR002762">
    <property type="entry name" value="CbiX-like"/>
</dbReference>
<dbReference type="SUPFAM" id="SSF53800">
    <property type="entry name" value="Chelatase"/>
    <property type="match status" value="1"/>
</dbReference>
<accession>A0ABU5DLM5</accession>
<evidence type="ECO:0000256" key="2">
    <source>
        <dbReference type="ARBA" id="ARBA00023239"/>
    </source>
</evidence>
<keyword evidence="1" id="KW-0479">Metal-binding</keyword>
<dbReference type="EMBL" id="JAXCLA010000007">
    <property type="protein sequence ID" value="MDY0747214.1"/>
    <property type="molecule type" value="Genomic_DNA"/>
</dbReference>
<protein>
    <submittedName>
        <fullName evidence="3">CbiX/SirB N-terminal domain-containing protein</fullName>
    </submittedName>
</protein>
<evidence type="ECO:0000256" key="1">
    <source>
        <dbReference type="ARBA" id="ARBA00022723"/>
    </source>
</evidence>
<dbReference type="CDD" id="cd03416">
    <property type="entry name" value="CbiX_SirB_N"/>
    <property type="match status" value="1"/>
</dbReference>
<dbReference type="Proteomes" id="UP001285263">
    <property type="component" value="Unassembled WGS sequence"/>
</dbReference>
<dbReference type="PANTHER" id="PTHR33542:SF3">
    <property type="entry name" value="SIROHYDROCHLORIN FERROCHELATASE, CHLOROPLASTIC"/>
    <property type="match status" value="1"/>
</dbReference>
<comment type="caution">
    <text evidence="3">The sequence shown here is derived from an EMBL/GenBank/DDBJ whole genome shotgun (WGS) entry which is preliminary data.</text>
</comment>
<keyword evidence="4" id="KW-1185">Reference proteome</keyword>
<organism evidence="3 4">
    <name type="scientific">Roseateles agri</name>
    <dbReference type="NCBI Taxonomy" id="3098619"/>
    <lineage>
        <taxon>Bacteria</taxon>
        <taxon>Pseudomonadati</taxon>
        <taxon>Pseudomonadota</taxon>
        <taxon>Betaproteobacteria</taxon>
        <taxon>Burkholderiales</taxon>
        <taxon>Sphaerotilaceae</taxon>
        <taxon>Roseateles</taxon>
    </lineage>
</organism>
<dbReference type="InterPro" id="IPR050963">
    <property type="entry name" value="Sirohydro_Cobaltochel/CbiX"/>
</dbReference>
<name>A0ABU5DLM5_9BURK</name>
<dbReference type="PANTHER" id="PTHR33542">
    <property type="entry name" value="SIROHYDROCHLORIN FERROCHELATASE, CHLOROPLASTIC"/>
    <property type="match status" value="1"/>
</dbReference>
<proteinExistence type="predicted"/>
<keyword evidence="2" id="KW-0456">Lyase</keyword>